<sequence>MDDRTMSDEYSYRVRSPGRVNLIGEHTDYTGGYVLPMATDLHTQLEAAPDDDVTVYSAALEEQRTFSTTDRERDDDWTDYVKGCYAVLEAEGHRPGGFRGELSGDLPLGSGLSSSASLELAVMAFLNEAYDLGLSRERLAELSQRVENDFVGVSCGIMDQFAVALGEANHALHLDTGTMEYETVPFPEDVQVVVFHTGVERELVDSAYNQRRETVEAAMKTLGVDSSVELEADDLDGLTPRQRQRLGYVVRENDRVDRAVEVLESGDVGAFGNLLVKAHHDIAENYEASCPELDYVVEAAVKQGAYGARLTGAGWGGAAIALVDASEAETFAKSLQEEYEYRFPEHDPAVHLIAPSDGVSVSRM</sequence>
<dbReference type="InterPro" id="IPR006204">
    <property type="entry name" value="GHMP_kinase_N_dom"/>
</dbReference>
<geneLocation type="plasmid" evidence="14 15">
    <name>pHSR-Est01</name>
</geneLocation>
<name>A0A897NVK5_9EURY</name>
<evidence type="ECO:0000256" key="9">
    <source>
        <dbReference type="ARBA" id="ARBA00023277"/>
    </source>
</evidence>
<dbReference type="InterPro" id="IPR013750">
    <property type="entry name" value="GHMP_kinase_C_dom"/>
</dbReference>
<keyword evidence="9" id="KW-0119">Carbohydrate metabolism</keyword>
<evidence type="ECO:0000256" key="2">
    <source>
        <dbReference type="ARBA" id="ARBA00022490"/>
    </source>
</evidence>
<evidence type="ECO:0000313" key="15">
    <source>
        <dbReference type="Proteomes" id="UP000663292"/>
    </source>
</evidence>
<dbReference type="AlphaFoldDB" id="A0A897NVK5"/>
<evidence type="ECO:0000256" key="7">
    <source>
        <dbReference type="ARBA" id="ARBA00022840"/>
    </source>
</evidence>
<dbReference type="InterPro" id="IPR014721">
    <property type="entry name" value="Ribsml_uS5_D2-typ_fold_subgr"/>
</dbReference>
<keyword evidence="2" id="KW-0963">Cytoplasm</keyword>
<dbReference type="InterPro" id="IPR036554">
    <property type="entry name" value="GHMP_kinase_C_sf"/>
</dbReference>
<dbReference type="SUPFAM" id="SSF54211">
    <property type="entry name" value="Ribosomal protein S5 domain 2-like"/>
    <property type="match status" value="1"/>
</dbReference>
<keyword evidence="14" id="KW-0614">Plasmid</keyword>
<protein>
    <recommendedName>
        <fullName evidence="10">Galactokinase</fullName>
        <ecNumber evidence="10">2.7.1.6</ecNumber>
    </recommendedName>
</protein>
<evidence type="ECO:0000256" key="5">
    <source>
        <dbReference type="ARBA" id="ARBA00022741"/>
    </source>
</evidence>
<dbReference type="PANTHER" id="PTHR10457:SF7">
    <property type="entry name" value="GALACTOKINASE-RELATED"/>
    <property type="match status" value="1"/>
</dbReference>
<feature type="domain" description="GHMP kinase N-terminal" evidence="11">
    <location>
        <begin position="80"/>
        <end position="166"/>
    </location>
</feature>
<dbReference type="InterPro" id="IPR019539">
    <property type="entry name" value="GalKase_N"/>
</dbReference>
<dbReference type="FunFam" id="3.30.70.890:FF:000001">
    <property type="entry name" value="Galactokinase"/>
    <property type="match status" value="1"/>
</dbReference>
<keyword evidence="7" id="KW-0067">ATP-binding</keyword>
<dbReference type="GO" id="GO:0005829">
    <property type="term" value="C:cytosol"/>
    <property type="evidence" value="ECO:0007669"/>
    <property type="project" value="TreeGrafter"/>
</dbReference>
<dbReference type="InterPro" id="IPR006206">
    <property type="entry name" value="Mevalonate/galactokinase"/>
</dbReference>
<evidence type="ECO:0000256" key="3">
    <source>
        <dbReference type="ARBA" id="ARBA00022679"/>
    </source>
</evidence>
<keyword evidence="5" id="KW-0547">Nucleotide-binding</keyword>
<dbReference type="Proteomes" id="UP000663292">
    <property type="component" value="Plasmid pHSR-Est01"/>
</dbReference>
<evidence type="ECO:0000259" key="12">
    <source>
        <dbReference type="Pfam" id="PF08544"/>
    </source>
</evidence>
<feature type="domain" description="Galactokinase N-terminal" evidence="13">
    <location>
        <begin position="12"/>
        <end position="46"/>
    </location>
</feature>
<dbReference type="InterPro" id="IPR019741">
    <property type="entry name" value="Galactokinase_CS"/>
</dbReference>
<dbReference type="PROSITE" id="PS00627">
    <property type="entry name" value="GHMP_KINASES_ATP"/>
    <property type="match status" value="1"/>
</dbReference>
<proteinExistence type="inferred from homology"/>
<dbReference type="Gene3D" id="3.30.70.890">
    <property type="entry name" value="GHMP kinase, C-terminal domain"/>
    <property type="match status" value="1"/>
</dbReference>
<feature type="domain" description="GHMP kinase C-terminal" evidence="12">
    <location>
        <begin position="260"/>
        <end position="339"/>
    </location>
</feature>
<keyword evidence="8" id="KW-0460">Magnesium</keyword>
<evidence type="ECO:0000256" key="8">
    <source>
        <dbReference type="ARBA" id="ARBA00022842"/>
    </source>
</evidence>
<dbReference type="PROSITE" id="PS00106">
    <property type="entry name" value="GALACTOKINASE"/>
    <property type="match status" value="1"/>
</dbReference>
<dbReference type="PRINTS" id="PR00473">
    <property type="entry name" value="GALCTOKINASE"/>
</dbReference>
<keyword evidence="4" id="KW-0479">Metal-binding</keyword>
<evidence type="ECO:0000313" key="14">
    <source>
        <dbReference type="EMBL" id="QSG16271.1"/>
    </source>
</evidence>
<keyword evidence="6 14" id="KW-0418">Kinase</keyword>
<dbReference type="InterPro" id="IPR000705">
    <property type="entry name" value="Galactokinase"/>
</dbReference>
<keyword evidence="3" id="KW-0808">Transferase</keyword>
<dbReference type="InterPro" id="IPR006203">
    <property type="entry name" value="GHMP_knse_ATP-bd_CS"/>
</dbReference>
<dbReference type="Pfam" id="PF08544">
    <property type="entry name" value="GHMP_kinases_C"/>
    <property type="match status" value="1"/>
</dbReference>
<comment type="similarity">
    <text evidence="1">Belongs to the GHMP kinase family. GalK subfamily.</text>
</comment>
<evidence type="ECO:0000259" key="13">
    <source>
        <dbReference type="Pfam" id="PF10509"/>
    </source>
</evidence>
<accession>A0A897NVK5</accession>
<dbReference type="GO" id="GO:0046872">
    <property type="term" value="F:metal ion binding"/>
    <property type="evidence" value="ECO:0007669"/>
    <property type="project" value="UniProtKB-KW"/>
</dbReference>
<reference evidence="14 15" key="1">
    <citation type="submission" date="2020-11" db="EMBL/GenBank/DDBJ databases">
        <title>Carbohydrate-dependent, anaerobic sulfur respiration: A novel catabolism in halophilic archaea.</title>
        <authorList>
            <person name="Sorokin D.Y."/>
            <person name="Messina E."/>
            <person name="Smedile F."/>
            <person name="La Cono V."/>
            <person name="Hallsworth J.E."/>
            <person name="Yakimov M.M."/>
        </authorList>
    </citation>
    <scope>NUCLEOTIDE SEQUENCE [LARGE SCALE GENOMIC DNA]</scope>
    <source>
        <strain evidence="14 15">HSR-Est</strain>
        <plasmid evidence="14 15">pHSR-Est01</plasmid>
    </source>
</reference>
<evidence type="ECO:0000256" key="6">
    <source>
        <dbReference type="ARBA" id="ARBA00022777"/>
    </source>
</evidence>
<dbReference type="Pfam" id="PF10509">
    <property type="entry name" value="GalKase_gal_bdg"/>
    <property type="match status" value="1"/>
</dbReference>
<dbReference type="PIRSF" id="PIRSF000530">
    <property type="entry name" value="Galactokinase"/>
    <property type="match status" value="1"/>
</dbReference>
<dbReference type="GO" id="GO:0005524">
    <property type="term" value="F:ATP binding"/>
    <property type="evidence" value="ECO:0007669"/>
    <property type="project" value="UniProtKB-UniRule"/>
</dbReference>
<gene>
    <name evidence="14" type="primary">galK</name>
    <name evidence="14" type="ORF">HSEST_3007</name>
</gene>
<dbReference type="FunFam" id="3.30.230.10:FF:000017">
    <property type="entry name" value="Galactokinase"/>
    <property type="match status" value="1"/>
</dbReference>
<dbReference type="Pfam" id="PF00288">
    <property type="entry name" value="GHMP_kinases_N"/>
    <property type="match status" value="1"/>
</dbReference>
<dbReference type="NCBIfam" id="TIGR00131">
    <property type="entry name" value="gal_kin"/>
    <property type="match status" value="1"/>
</dbReference>
<organism evidence="14 15">
    <name type="scientific">Halapricum desulfuricans</name>
    <dbReference type="NCBI Taxonomy" id="2841257"/>
    <lineage>
        <taxon>Archaea</taxon>
        <taxon>Methanobacteriati</taxon>
        <taxon>Methanobacteriota</taxon>
        <taxon>Stenosarchaea group</taxon>
        <taxon>Halobacteria</taxon>
        <taxon>Halobacteriales</taxon>
        <taxon>Haloarculaceae</taxon>
        <taxon>Halapricum</taxon>
    </lineage>
</organism>
<evidence type="ECO:0000256" key="1">
    <source>
        <dbReference type="ARBA" id="ARBA00006566"/>
    </source>
</evidence>
<dbReference type="PANTHER" id="PTHR10457">
    <property type="entry name" value="MEVALONATE KINASE/GALACTOKINASE"/>
    <property type="match status" value="1"/>
</dbReference>
<dbReference type="NCBIfam" id="NF003006">
    <property type="entry name" value="PRK03817.1"/>
    <property type="match status" value="1"/>
</dbReference>
<dbReference type="GO" id="GO:0006012">
    <property type="term" value="P:galactose metabolic process"/>
    <property type="evidence" value="ECO:0007669"/>
    <property type="project" value="UniProtKB-UniRule"/>
</dbReference>
<dbReference type="GO" id="GO:0004335">
    <property type="term" value="F:galactokinase activity"/>
    <property type="evidence" value="ECO:0007669"/>
    <property type="project" value="UniProtKB-UniRule"/>
</dbReference>
<keyword evidence="15" id="KW-1185">Reference proteome</keyword>
<dbReference type="EC" id="2.7.1.6" evidence="10"/>
<dbReference type="EMBL" id="CP064792">
    <property type="protein sequence ID" value="QSG16271.1"/>
    <property type="molecule type" value="Genomic_DNA"/>
</dbReference>
<dbReference type="SUPFAM" id="SSF55060">
    <property type="entry name" value="GHMP Kinase, C-terminal domain"/>
    <property type="match status" value="1"/>
</dbReference>
<evidence type="ECO:0000256" key="10">
    <source>
        <dbReference type="NCBIfam" id="TIGR00131"/>
    </source>
</evidence>
<dbReference type="InterPro" id="IPR020568">
    <property type="entry name" value="Ribosomal_Su5_D2-typ_SF"/>
</dbReference>
<dbReference type="PRINTS" id="PR00959">
    <property type="entry name" value="MEVGALKINASE"/>
</dbReference>
<evidence type="ECO:0000259" key="11">
    <source>
        <dbReference type="Pfam" id="PF00288"/>
    </source>
</evidence>
<evidence type="ECO:0000256" key="4">
    <source>
        <dbReference type="ARBA" id="ARBA00022723"/>
    </source>
</evidence>
<dbReference type="Gene3D" id="3.30.230.10">
    <property type="match status" value="1"/>
</dbReference>